<feature type="region of interest" description="Disordered" evidence="1">
    <location>
        <begin position="56"/>
        <end position="75"/>
    </location>
</feature>
<dbReference type="PANTHER" id="PTHR35527:SF2">
    <property type="entry name" value="HYDROLASE"/>
    <property type="match status" value="1"/>
</dbReference>
<organism evidence="3 4">
    <name type="scientific">Microtetraspora glauca</name>
    <dbReference type="NCBI Taxonomy" id="1996"/>
    <lineage>
        <taxon>Bacteria</taxon>
        <taxon>Bacillati</taxon>
        <taxon>Actinomycetota</taxon>
        <taxon>Actinomycetes</taxon>
        <taxon>Streptosporangiales</taxon>
        <taxon>Streptosporangiaceae</taxon>
        <taxon>Microtetraspora</taxon>
    </lineage>
</organism>
<evidence type="ECO:0000313" key="3">
    <source>
        <dbReference type="EMBL" id="MEV0967972.1"/>
    </source>
</evidence>
<name>A0ABV3G8R0_MICGL</name>
<dbReference type="RefSeq" id="WP_358130179.1">
    <property type="nucleotide sequence ID" value="NZ_JBFALK010000002.1"/>
</dbReference>
<dbReference type="InterPro" id="IPR052193">
    <property type="entry name" value="Peptidase_C59"/>
</dbReference>
<evidence type="ECO:0000256" key="1">
    <source>
        <dbReference type="SAM" id="MobiDB-lite"/>
    </source>
</evidence>
<dbReference type="Pfam" id="PF03417">
    <property type="entry name" value="AAT"/>
    <property type="match status" value="1"/>
</dbReference>
<comment type="caution">
    <text evidence="3">The sequence shown here is derived from an EMBL/GenBank/DDBJ whole genome shotgun (WGS) entry which is preliminary data.</text>
</comment>
<proteinExistence type="predicted"/>
<dbReference type="EMBL" id="JBFALK010000002">
    <property type="protein sequence ID" value="MEV0967972.1"/>
    <property type="molecule type" value="Genomic_DNA"/>
</dbReference>
<dbReference type="InterPro" id="IPR005079">
    <property type="entry name" value="Peptidase_C45_hydrolase"/>
</dbReference>
<feature type="domain" description="Peptidase C45 hydrolase" evidence="2">
    <location>
        <begin position="194"/>
        <end position="342"/>
    </location>
</feature>
<dbReference type="InterPro" id="IPR029055">
    <property type="entry name" value="Ntn_hydrolases_N"/>
</dbReference>
<reference evidence="3 4" key="1">
    <citation type="submission" date="2024-06" db="EMBL/GenBank/DDBJ databases">
        <title>The Natural Products Discovery Center: Release of the First 8490 Sequenced Strains for Exploring Actinobacteria Biosynthetic Diversity.</title>
        <authorList>
            <person name="Kalkreuter E."/>
            <person name="Kautsar S.A."/>
            <person name="Yang D."/>
            <person name="Bader C.D."/>
            <person name="Teijaro C.N."/>
            <person name="Fluegel L."/>
            <person name="Davis C.M."/>
            <person name="Simpson J.R."/>
            <person name="Lauterbach L."/>
            <person name="Steele A.D."/>
            <person name="Gui C."/>
            <person name="Meng S."/>
            <person name="Li G."/>
            <person name="Viehrig K."/>
            <person name="Ye F."/>
            <person name="Su P."/>
            <person name="Kiefer A.F."/>
            <person name="Nichols A."/>
            <person name="Cepeda A.J."/>
            <person name="Yan W."/>
            <person name="Fan B."/>
            <person name="Jiang Y."/>
            <person name="Adhikari A."/>
            <person name="Zheng C.-J."/>
            <person name="Schuster L."/>
            <person name="Cowan T.M."/>
            <person name="Smanski M.J."/>
            <person name="Chevrette M.G."/>
            <person name="De Carvalho L.P.S."/>
            <person name="Shen B."/>
        </authorList>
    </citation>
    <scope>NUCLEOTIDE SEQUENCE [LARGE SCALE GENOMIC DNA]</scope>
    <source>
        <strain evidence="3 4">NPDC050100</strain>
    </source>
</reference>
<evidence type="ECO:0000313" key="4">
    <source>
        <dbReference type="Proteomes" id="UP001551675"/>
    </source>
</evidence>
<dbReference type="Proteomes" id="UP001551675">
    <property type="component" value="Unassembled WGS sequence"/>
</dbReference>
<dbReference type="SUPFAM" id="SSF56235">
    <property type="entry name" value="N-terminal nucleophile aminohydrolases (Ntn hydrolases)"/>
    <property type="match status" value="1"/>
</dbReference>
<evidence type="ECO:0000259" key="2">
    <source>
        <dbReference type="Pfam" id="PF03417"/>
    </source>
</evidence>
<dbReference type="PANTHER" id="PTHR35527">
    <property type="entry name" value="CHOLOYLGLYCINE HYDROLASE"/>
    <property type="match status" value="1"/>
</dbReference>
<gene>
    <name evidence="3" type="ORF">AB0I59_05010</name>
</gene>
<protein>
    <submittedName>
        <fullName evidence="3">C45 family peptidase</fullName>
    </submittedName>
</protein>
<dbReference type="Gene3D" id="3.60.60.10">
    <property type="entry name" value="Penicillin V Acylase, Chain A"/>
    <property type="match status" value="1"/>
</dbReference>
<accession>A0ABV3G8R0</accession>
<keyword evidence="4" id="KW-1185">Reference proteome</keyword>
<sequence length="373" mass="39512">MGKASRTASGTAPKAAAGTVVRTAFRGAGVLLLAAALAGCGTGAVPAASPAGQVTPSLTGDAARPPSTFATGRGPLSRDQAATLASLRKVDDHPLWTMTYRGGYDRLATIAPALTQSAFGCSLFAAHGDPADPVFGRNFDFDHQPALLLFTSPPDGYASVSMVDVSYLGLRSDAGFTTDAGRKALLQAPLLPFDGMNSRGLVVGMATVPDAKPTFDAKRRTVGSVRVQRLVLDQAETVDEAIAVFSRYNVDFSDSPPLHYMFADAQGRSAVVEFSGGEMVVRRGEGPWQAMTNFTLATSTEESRRADQRYRTLSEALESSGGKASDDQAMDLLADVRQGHTQWSIVYGQKSGEVRLATGQRYDTVHELRLVMD</sequence>